<protein>
    <submittedName>
        <fullName evidence="8">FtsX-like permease family protein</fullName>
    </submittedName>
</protein>
<name>A0ABW7Z0Y4_9ACTN</name>
<evidence type="ECO:0000256" key="5">
    <source>
        <dbReference type="ARBA" id="ARBA00023136"/>
    </source>
</evidence>
<dbReference type="RefSeq" id="WP_397085807.1">
    <property type="nucleotide sequence ID" value="NZ_JBITGY010000007.1"/>
</dbReference>
<feature type="transmembrane region" description="Helical" evidence="6">
    <location>
        <begin position="712"/>
        <end position="737"/>
    </location>
</feature>
<evidence type="ECO:0000256" key="4">
    <source>
        <dbReference type="ARBA" id="ARBA00022989"/>
    </source>
</evidence>
<keyword evidence="9" id="KW-1185">Reference proteome</keyword>
<dbReference type="PANTHER" id="PTHR30287">
    <property type="entry name" value="MEMBRANE COMPONENT OF PREDICTED ABC SUPERFAMILY METABOLITE UPTAKE TRANSPORTER"/>
    <property type="match status" value="1"/>
</dbReference>
<evidence type="ECO:0000256" key="2">
    <source>
        <dbReference type="ARBA" id="ARBA00022475"/>
    </source>
</evidence>
<organism evidence="8 9">
    <name type="scientific">Nonomuraea typhae</name>
    <dbReference type="NCBI Taxonomy" id="2603600"/>
    <lineage>
        <taxon>Bacteria</taxon>
        <taxon>Bacillati</taxon>
        <taxon>Actinomycetota</taxon>
        <taxon>Actinomycetes</taxon>
        <taxon>Streptosporangiales</taxon>
        <taxon>Streptosporangiaceae</taxon>
        <taxon>Nonomuraea</taxon>
    </lineage>
</organism>
<evidence type="ECO:0000313" key="9">
    <source>
        <dbReference type="Proteomes" id="UP001612741"/>
    </source>
</evidence>
<dbReference type="Pfam" id="PF02687">
    <property type="entry name" value="FtsX"/>
    <property type="match status" value="2"/>
</dbReference>
<dbReference type="InterPro" id="IPR038766">
    <property type="entry name" value="Membrane_comp_ABC_pdt"/>
</dbReference>
<accession>A0ABW7Z0Y4</accession>
<comment type="caution">
    <text evidence="8">The sequence shown here is derived from an EMBL/GenBank/DDBJ whole genome shotgun (WGS) entry which is preliminary data.</text>
</comment>
<evidence type="ECO:0000259" key="7">
    <source>
        <dbReference type="Pfam" id="PF02687"/>
    </source>
</evidence>
<proteinExistence type="predicted"/>
<feature type="transmembrane region" description="Helical" evidence="6">
    <location>
        <begin position="749"/>
        <end position="768"/>
    </location>
</feature>
<dbReference type="InterPro" id="IPR003838">
    <property type="entry name" value="ABC3_permease_C"/>
</dbReference>
<feature type="domain" description="ABC3 transporter permease C-terminal" evidence="7">
    <location>
        <begin position="663"/>
        <end position="777"/>
    </location>
</feature>
<feature type="transmembrane region" description="Helical" evidence="6">
    <location>
        <begin position="456"/>
        <end position="476"/>
    </location>
</feature>
<feature type="transmembrane region" description="Helical" evidence="6">
    <location>
        <begin position="238"/>
        <end position="259"/>
    </location>
</feature>
<feature type="transmembrane region" description="Helical" evidence="6">
    <location>
        <begin position="412"/>
        <end position="435"/>
    </location>
</feature>
<evidence type="ECO:0000256" key="3">
    <source>
        <dbReference type="ARBA" id="ARBA00022692"/>
    </source>
</evidence>
<feature type="domain" description="ABC3 transporter permease C-terminal" evidence="7">
    <location>
        <begin position="240"/>
        <end position="352"/>
    </location>
</feature>
<keyword evidence="5 6" id="KW-0472">Membrane</keyword>
<sequence length="786" mass="80066">MIALALTTLRHRKAGFAGAFVALLCAAALVTACGMLLETGLRGTLAPERYAGAPVIVAGDQFERRAETDDDGESKVKAKALAELRWIPEKLAGALAAQPGVEKVVTEVTFPVGDALGHGWESAALTPFTLKSGRAPQKAGEVVVDARFSGGTLTAGGRTYRVVGVTEQALPSQNTVFFSTAEARRLAGRPGQVSAIGVFPQVPVKAEGAVVYTGAERGPVEFRDGDNARIRLTSIGGAMGGTSLLVAILVVVGTFALSVQQRQRELALLRAIAATPRQLRRMIGGEALVVSAIAGTLGAAAGMLLGGWLIGRFVALGAVPGNLQLVLSPFPPAAGLLATLLAAWAAARVSARRTSRIRPVEALGEAAAEKAGLPVVRLVAGFAALAGSVVLTVLLSTLTSESASSPVTMLTALAWSVAVALLAPLIVRAVVALPVRLPGTAGFLASRNVRAGTKRMASLVAPLSLMIAMTCTILFVQTTLGAAAQEQVGDGVRADFLLSPGASAEAVRQVPGVRAATEVLRTSIRIDLDRVGAQAVSAEGLERTLDLGVVAGSMAGFGATSVAVSTKAAEWYGVGVGDRLALSLGDGTPAELTVAAVYTRGMGFSELTLPYALVSKHVDDPRAGLLVAGGSRAALEKAAPGIAVLDQAQAAESGQVNAAVNYVAMGLIIGFCAIAVVNTLAMATSARTRELALLRLVGTTRRQVLGMLRQETALAVALAAVLGTFGAAVTLMAFSLGMTGSVLPSVPPLSYAGVIAAVALLALAATVIPARMALREAPAEAIGGRE</sequence>
<keyword evidence="2" id="KW-1003">Cell membrane</keyword>
<feature type="transmembrane region" description="Helical" evidence="6">
    <location>
        <begin position="662"/>
        <end position="681"/>
    </location>
</feature>
<evidence type="ECO:0000313" key="8">
    <source>
        <dbReference type="EMBL" id="MFI6501138.1"/>
    </source>
</evidence>
<reference evidence="8 9" key="1">
    <citation type="submission" date="2024-10" db="EMBL/GenBank/DDBJ databases">
        <title>The Natural Products Discovery Center: Release of the First 8490 Sequenced Strains for Exploring Actinobacteria Biosynthetic Diversity.</title>
        <authorList>
            <person name="Kalkreuter E."/>
            <person name="Kautsar S.A."/>
            <person name="Yang D."/>
            <person name="Bader C.D."/>
            <person name="Teijaro C.N."/>
            <person name="Fluegel L."/>
            <person name="Davis C.M."/>
            <person name="Simpson J.R."/>
            <person name="Lauterbach L."/>
            <person name="Steele A.D."/>
            <person name="Gui C."/>
            <person name="Meng S."/>
            <person name="Li G."/>
            <person name="Viehrig K."/>
            <person name="Ye F."/>
            <person name="Su P."/>
            <person name="Kiefer A.F."/>
            <person name="Nichols A."/>
            <person name="Cepeda A.J."/>
            <person name="Yan W."/>
            <person name="Fan B."/>
            <person name="Jiang Y."/>
            <person name="Adhikari A."/>
            <person name="Zheng C.-J."/>
            <person name="Schuster L."/>
            <person name="Cowan T.M."/>
            <person name="Smanski M.J."/>
            <person name="Chevrette M.G."/>
            <person name="De Carvalho L.P.S."/>
            <person name="Shen B."/>
        </authorList>
    </citation>
    <scope>NUCLEOTIDE SEQUENCE [LARGE SCALE GENOMIC DNA]</scope>
    <source>
        <strain evidence="8 9">NPDC050545</strain>
    </source>
</reference>
<dbReference type="Proteomes" id="UP001612741">
    <property type="component" value="Unassembled WGS sequence"/>
</dbReference>
<evidence type="ECO:0000256" key="6">
    <source>
        <dbReference type="SAM" id="Phobius"/>
    </source>
</evidence>
<feature type="transmembrane region" description="Helical" evidence="6">
    <location>
        <begin position="287"/>
        <end position="310"/>
    </location>
</feature>
<comment type="subcellular location">
    <subcellularLocation>
        <location evidence="1">Cell membrane</location>
        <topology evidence="1">Multi-pass membrane protein</topology>
    </subcellularLocation>
</comment>
<dbReference type="EMBL" id="JBITGY010000007">
    <property type="protein sequence ID" value="MFI6501138.1"/>
    <property type="molecule type" value="Genomic_DNA"/>
</dbReference>
<keyword evidence="3 6" id="KW-0812">Transmembrane</keyword>
<keyword evidence="4 6" id="KW-1133">Transmembrane helix</keyword>
<feature type="transmembrane region" description="Helical" evidence="6">
    <location>
        <begin position="330"/>
        <end position="349"/>
    </location>
</feature>
<dbReference type="PANTHER" id="PTHR30287:SF1">
    <property type="entry name" value="INNER MEMBRANE PROTEIN"/>
    <property type="match status" value="1"/>
</dbReference>
<gene>
    <name evidence="8" type="ORF">ACIBG2_27425</name>
</gene>
<feature type="transmembrane region" description="Helical" evidence="6">
    <location>
        <begin position="378"/>
        <end position="400"/>
    </location>
</feature>
<evidence type="ECO:0000256" key="1">
    <source>
        <dbReference type="ARBA" id="ARBA00004651"/>
    </source>
</evidence>